<dbReference type="PANTHER" id="PTHR24092">
    <property type="entry name" value="PROBABLE PHOSPHOLIPID-TRANSPORTING ATPASE"/>
    <property type="match status" value="1"/>
</dbReference>
<feature type="transmembrane region" description="Helical" evidence="18">
    <location>
        <begin position="888"/>
        <end position="908"/>
    </location>
</feature>
<evidence type="ECO:0000256" key="3">
    <source>
        <dbReference type="ARBA" id="ARBA00008109"/>
    </source>
</evidence>
<reference evidence="22" key="2">
    <citation type="submission" date="2025-08" db="UniProtKB">
        <authorList>
            <consortium name="Ensembl"/>
        </authorList>
    </citation>
    <scope>IDENTIFICATION</scope>
</reference>
<feature type="binding site" evidence="17">
    <location>
        <position position="409"/>
    </location>
    <ligand>
        <name>Mg(2+)</name>
        <dbReference type="ChEBI" id="CHEBI:18420"/>
    </ligand>
</feature>
<dbReference type="InterPro" id="IPR008250">
    <property type="entry name" value="ATPase_P-typ_transduc_dom_A_sf"/>
</dbReference>
<dbReference type="FunFam" id="3.40.50.1000:FF:000001">
    <property type="entry name" value="Phospholipid-transporting ATPase IC"/>
    <property type="match status" value="1"/>
</dbReference>
<feature type="binding site" evidence="16">
    <location>
        <position position="409"/>
    </location>
    <ligand>
        <name>ATP</name>
        <dbReference type="ChEBI" id="CHEBI:30616"/>
    </ligand>
</feature>
<evidence type="ECO:0000256" key="10">
    <source>
        <dbReference type="ARBA" id="ARBA00022967"/>
    </source>
</evidence>
<feature type="binding site" evidence="16">
    <location>
        <position position="552"/>
    </location>
    <ligand>
        <name>ATP</name>
        <dbReference type="ChEBI" id="CHEBI:30616"/>
    </ligand>
</feature>
<feature type="domain" description="P-type ATPase C-terminal" evidence="21">
    <location>
        <begin position="857"/>
        <end position="1106"/>
    </location>
</feature>
<evidence type="ECO:0000259" key="19">
    <source>
        <dbReference type="Pfam" id="PF00122"/>
    </source>
</evidence>
<keyword evidence="12" id="KW-0445">Lipid transport</keyword>
<feature type="transmembrane region" description="Helical" evidence="18">
    <location>
        <begin position="288"/>
        <end position="314"/>
    </location>
</feature>
<keyword evidence="5 18" id="KW-0812">Transmembrane</keyword>
<feature type="binding site" evidence="16">
    <location>
        <position position="811"/>
    </location>
    <ligand>
        <name>ATP</name>
        <dbReference type="ChEBI" id="CHEBI:30616"/>
    </ligand>
</feature>
<feature type="transmembrane region" description="Helical" evidence="18">
    <location>
        <begin position="1077"/>
        <end position="1100"/>
    </location>
</feature>
<keyword evidence="6 17" id="KW-0479">Metal-binding</keyword>
<evidence type="ECO:0000256" key="4">
    <source>
        <dbReference type="ARBA" id="ARBA00022448"/>
    </source>
</evidence>
<feature type="binding site" evidence="16">
    <location>
        <position position="835"/>
    </location>
    <ligand>
        <name>ATP</name>
        <dbReference type="ChEBI" id="CHEBI:30616"/>
    </ligand>
</feature>
<evidence type="ECO:0000256" key="14">
    <source>
        <dbReference type="ARBA" id="ARBA00034036"/>
    </source>
</evidence>
<dbReference type="SUPFAM" id="SSF81653">
    <property type="entry name" value="Calcium ATPase, transduction domain A"/>
    <property type="match status" value="1"/>
</dbReference>
<feature type="binding site" evidence="16">
    <location>
        <position position="609"/>
    </location>
    <ligand>
        <name>ATP</name>
        <dbReference type="ChEBI" id="CHEBI:30616"/>
    </ligand>
</feature>
<evidence type="ECO:0000259" key="21">
    <source>
        <dbReference type="Pfam" id="PF16212"/>
    </source>
</evidence>
<dbReference type="InterPro" id="IPR032630">
    <property type="entry name" value="P_typ_ATPase_c"/>
</dbReference>
<name>A0AAZ1X2C1_OREAU</name>
<feature type="transmembrane region" description="Helical" evidence="18">
    <location>
        <begin position="914"/>
        <end position="936"/>
    </location>
</feature>
<evidence type="ECO:0000256" key="5">
    <source>
        <dbReference type="ARBA" id="ARBA00022692"/>
    </source>
</evidence>
<dbReference type="InterPro" id="IPR006539">
    <property type="entry name" value="P-type_ATPase_IV"/>
</dbReference>
<comment type="catalytic activity">
    <reaction evidence="14 18">
        <text>ATP + H2O + phospholipidSide 1 = ADP + phosphate + phospholipidSide 2.</text>
        <dbReference type="EC" id="7.6.2.1"/>
    </reaction>
</comment>
<accession>A0AAZ1X2C1</accession>
<reference evidence="23" key="1">
    <citation type="submission" date="2020-03" db="EMBL/GenBank/DDBJ databases">
        <title>Evolution of repeat sequences and sex chromosomes of tilapia species revealed by chromosome-level genomes.</title>
        <authorList>
            <person name="Xu L."/>
            <person name="Tao W."/>
            <person name="Wang D."/>
            <person name="Zhou Q."/>
        </authorList>
    </citation>
    <scope>NUCLEOTIDE SEQUENCE [LARGE SCALE GENOMIC DNA]</scope>
    <source>
        <strain evidence="23">Israel</strain>
    </source>
</reference>
<dbReference type="Proteomes" id="UP000472276">
    <property type="component" value="Unassembled WGS sequence"/>
</dbReference>
<dbReference type="SFLD" id="SFLDG00002">
    <property type="entry name" value="C1.7:_P-type_atpase_like"/>
    <property type="match status" value="1"/>
</dbReference>
<feature type="binding site" evidence="17">
    <location>
        <position position="831"/>
    </location>
    <ligand>
        <name>Mg(2+)</name>
        <dbReference type="ChEBI" id="CHEBI:18420"/>
    </ligand>
</feature>
<dbReference type="GO" id="GO:0007030">
    <property type="term" value="P:Golgi organization"/>
    <property type="evidence" value="ECO:0007669"/>
    <property type="project" value="TreeGrafter"/>
</dbReference>
<evidence type="ECO:0000259" key="20">
    <source>
        <dbReference type="Pfam" id="PF16209"/>
    </source>
</evidence>
<feature type="binding site" evidence="16">
    <location>
        <position position="689"/>
    </location>
    <ligand>
        <name>ATP</name>
        <dbReference type="ChEBI" id="CHEBI:30616"/>
    </ligand>
</feature>
<dbReference type="SUPFAM" id="SSF81660">
    <property type="entry name" value="Metal cation-transporting ATPase, ATP-binding domain N"/>
    <property type="match status" value="1"/>
</dbReference>
<evidence type="ECO:0000256" key="2">
    <source>
        <dbReference type="ARBA" id="ARBA00004127"/>
    </source>
</evidence>
<dbReference type="GO" id="GO:0045332">
    <property type="term" value="P:phospholipid translocation"/>
    <property type="evidence" value="ECO:0007669"/>
    <property type="project" value="TreeGrafter"/>
</dbReference>
<keyword evidence="7 16" id="KW-0547">Nucleotide-binding</keyword>
<feature type="domain" description="P-type ATPase A" evidence="19">
    <location>
        <begin position="111"/>
        <end position="177"/>
    </location>
</feature>
<keyword evidence="8 16" id="KW-0067">ATP-binding</keyword>
<dbReference type="InterPro" id="IPR044492">
    <property type="entry name" value="P_typ_ATPase_HD_dom"/>
</dbReference>
<keyword evidence="10 18" id="KW-1278">Translocase</keyword>
<keyword evidence="11 18" id="KW-1133">Transmembrane helix</keyword>
<dbReference type="Gene3D" id="3.40.50.1000">
    <property type="entry name" value="HAD superfamily/HAD-like"/>
    <property type="match status" value="1"/>
</dbReference>
<evidence type="ECO:0000256" key="17">
    <source>
        <dbReference type="PIRSR" id="PIRSR606539-3"/>
    </source>
</evidence>
<dbReference type="CDD" id="cd02073">
    <property type="entry name" value="P-type_ATPase_APLT_Dnf-like"/>
    <property type="match status" value="1"/>
</dbReference>
<feature type="transmembrane region" description="Helical" evidence="18">
    <location>
        <begin position="966"/>
        <end position="985"/>
    </location>
</feature>
<dbReference type="Gene3D" id="2.70.150.10">
    <property type="entry name" value="Calcium-transporting ATPase, cytoplasmic transduction domain A"/>
    <property type="match status" value="1"/>
</dbReference>
<dbReference type="SUPFAM" id="SSF56784">
    <property type="entry name" value="HAD-like"/>
    <property type="match status" value="1"/>
</dbReference>
<dbReference type="PANTHER" id="PTHR24092:SF177">
    <property type="entry name" value="PHOSPHOLIPID-TRANSPORTING ATPASE"/>
    <property type="match status" value="1"/>
</dbReference>
<dbReference type="Pfam" id="PF00122">
    <property type="entry name" value="E1-E2_ATPase"/>
    <property type="match status" value="1"/>
</dbReference>
<dbReference type="PROSITE" id="PS00154">
    <property type="entry name" value="ATPASE_E1_E2"/>
    <property type="match status" value="1"/>
</dbReference>
<dbReference type="InterPro" id="IPR023298">
    <property type="entry name" value="ATPase_P-typ_TM_dom_sf"/>
</dbReference>
<feature type="binding site" evidence="16">
    <location>
        <position position="407"/>
    </location>
    <ligand>
        <name>ATP</name>
        <dbReference type="ChEBI" id="CHEBI:30616"/>
    </ligand>
</feature>
<feature type="binding site" evidence="16">
    <location>
        <position position="834"/>
    </location>
    <ligand>
        <name>ATP</name>
        <dbReference type="ChEBI" id="CHEBI:30616"/>
    </ligand>
</feature>
<keyword evidence="23" id="KW-1185">Reference proteome</keyword>
<proteinExistence type="inferred from homology"/>
<protein>
    <recommendedName>
        <fullName evidence="18">Phospholipid-transporting ATPase</fullName>
        <ecNumber evidence="18">7.6.2.1</ecNumber>
    </recommendedName>
</protein>
<evidence type="ECO:0000256" key="6">
    <source>
        <dbReference type="ARBA" id="ARBA00022723"/>
    </source>
</evidence>
<feature type="transmembrane region" description="Helical" evidence="18">
    <location>
        <begin position="79"/>
        <end position="98"/>
    </location>
</feature>
<feature type="binding site" evidence="16">
    <location>
        <position position="805"/>
    </location>
    <ligand>
        <name>ATP</name>
        <dbReference type="ChEBI" id="CHEBI:30616"/>
    </ligand>
</feature>
<dbReference type="Gene3D" id="3.40.1110.10">
    <property type="entry name" value="Calcium-transporting ATPase, cytoplasmic domain N"/>
    <property type="match status" value="1"/>
</dbReference>
<dbReference type="GO" id="GO:0005886">
    <property type="term" value="C:plasma membrane"/>
    <property type="evidence" value="ECO:0007669"/>
    <property type="project" value="TreeGrafter"/>
</dbReference>
<dbReference type="NCBIfam" id="TIGR01652">
    <property type="entry name" value="ATPase-Plipid"/>
    <property type="match status" value="1"/>
</dbReference>
<comment type="cofactor">
    <cofactor evidence="1 17">
        <name>Mg(2+)</name>
        <dbReference type="ChEBI" id="CHEBI:18420"/>
    </cofactor>
</comment>
<dbReference type="SUPFAM" id="SSF81665">
    <property type="entry name" value="Calcium ATPase, transmembrane domain M"/>
    <property type="match status" value="1"/>
</dbReference>
<comment type="similarity">
    <text evidence="3 18">Belongs to the cation transport ATPase (P-type) (TC 3.A.3) family. Type IV subfamily.</text>
</comment>
<dbReference type="InterPro" id="IPR059000">
    <property type="entry name" value="ATPase_P-type_domA"/>
</dbReference>
<evidence type="ECO:0000313" key="23">
    <source>
        <dbReference type="Proteomes" id="UP000472276"/>
    </source>
</evidence>
<dbReference type="GO" id="GO:0000287">
    <property type="term" value="F:magnesium ion binding"/>
    <property type="evidence" value="ECO:0007669"/>
    <property type="project" value="UniProtKB-UniRule"/>
</dbReference>
<comment type="subcellular location">
    <subcellularLocation>
        <location evidence="2">Endomembrane system</location>
        <topology evidence="2">Multi-pass membrane protein</topology>
    </subcellularLocation>
    <subcellularLocation>
        <location evidence="18">Membrane</location>
        <topology evidence="18">Multi-pass membrane protein</topology>
    </subcellularLocation>
</comment>
<evidence type="ECO:0000256" key="8">
    <source>
        <dbReference type="ARBA" id="ARBA00022840"/>
    </source>
</evidence>
<dbReference type="GO" id="GO:0016887">
    <property type="term" value="F:ATP hydrolysis activity"/>
    <property type="evidence" value="ECO:0007669"/>
    <property type="project" value="InterPro"/>
</dbReference>
<dbReference type="AlphaFoldDB" id="A0AAZ1X2C1"/>
<evidence type="ECO:0000256" key="1">
    <source>
        <dbReference type="ARBA" id="ARBA00001946"/>
    </source>
</evidence>
<dbReference type="Pfam" id="PF16212">
    <property type="entry name" value="PhoLip_ATPase_C"/>
    <property type="match status" value="1"/>
</dbReference>
<dbReference type="FunFam" id="3.40.1110.10:FF:000188">
    <property type="entry name" value="Phospholipid-transporting ATPase"/>
    <property type="match status" value="1"/>
</dbReference>
<dbReference type="InterPro" id="IPR001757">
    <property type="entry name" value="P_typ_ATPase"/>
</dbReference>
<gene>
    <name evidence="22" type="primary">ATP8B4</name>
</gene>
<dbReference type="GO" id="GO:0005802">
    <property type="term" value="C:trans-Golgi network"/>
    <property type="evidence" value="ECO:0007669"/>
    <property type="project" value="TreeGrafter"/>
</dbReference>
<dbReference type="FunFam" id="3.40.50.1000:FF:000014">
    <property type="entry name" value="Phospholipid-transporting ATPase"/>
    <property type="match status" value="1"/>
</dbReference>
<feature type="transmembrane region" description="Helical" evidence="18">
    <location>
        <begin position="334"/>
        <end position="353"/>
    </location>
</feature>
<dbReference type="SFLD" id="SFLDS00003">
    <property type="entry name" value="Haloacid_Dehalogenase"/>
    <property type="match status" value="1"/>
</dbReference>
<dbReference type="Ensembl" id="ENSOABT00000068404.1">
    <property type="protein sequence ID" value="ENSOABP00000061819.1"/>
    <property type="gene ID" value="ENSOABG00000009272.2"/>
</dbReference>
<feature type="binding site" evidence="16">
    <location>
        <position position="575"/>
    </location>
    <ligand>
        <name>ATP</name>
        <dbReference type="ChEBI" id="CHEBI:30616"/>
    </ligand>
</feature>
<evidence type="ECO:0000256" key="7">
    <source>
        <dbReference type="ARBA" id="ARBA00022741"/>
    </source>
</evidence>
<evidence type="ECO:0000256" key="18">
    <source>
        <dbReference type="RuleBase" id="RU362033"/>
    </source>
</evidence>
<dbReference type="PRINTS" id="PR00119">
    <property type="entry name" value="CATATPASE"/>
</dbReference>
<dbReference type="Pfam" id="PF16209">
    <property type="entry name" value="PhoLip_ATPase_N"/>
    <property type="match status" value="1"/>
</dbReference>
<organism evidence="22 23">
    <name type="scientific">Oreochromis aureus</name>
    <name type="common">Israeli tilapia</name>
    <name type="synonym">Chromis aureus</name>
    <dbReference type="NCBI Taxonomy" id="47969"/>
    <lineage>
        <taxon>Eukaryota</taxon>
        <taxon>Metazoa</taxon>
        <taxon>Chordata</taxon>
        <taxon>Craniata</taxon>
        <taxon>Vertebrata</taxon>
        <taxon>Euteleostomi</taxon>
        <taxon>Actinopterygii</taxon>
        <taxon>Neopterygii</taxon>
        <taxon>Teleostei</taxon>
        <taxon>Neoteleostei</taxon>
        <taxon>Acanthomorphata</taxon>
        <taxon>Ovalentaria</taxon>
        <taxon>Cichlomorphae</taxon>
        <taxon>Cichliformes</taxon>
        <taxon>Cichlidae</taxon>
        <taxon>African cichlids</taxon>
        <taxon>Pseudocrenilabrinae</taxon>
        <taxon>Oreochromini</taxon>
        <taxon>Oreochromis</taxon>
    </lineage>
</organism>
<dbReference type="GO" id="GO:0005524">
    <property type="term" value="F:ATP binding"/>
    <property type="evidence" value="ECO:0007669"/>
    <property type="project" value="UniProtKB-UniRule"/>
</dbReference>
<evidence type="ECO:0000256" key="16">
    <source>
        <dbReference type="PIRSR" id="PIRSR606539-2"/>
    </source>
</evidence>
<dbReference type="InterPro" id="IPR036412">
    <property type="entry name" value="HAD-like_sf"/>
</dbReference>
<dbReference type="NCBIfam" id="TIGR01494">
    <property type="entry name" value="ATPase_P-type"/>
    <property type="match status" value="1"/>
</dbReference>
<evidence type="ECO:0000313" key="22">
    <source>
        <dbReference type="Ensembl" id="ENSOABP00000061819.1"/>
    </source>
</evidence>
<keyword evidence="9 17" id="KW-0460">Magnesium</keyword>
<reference evidence="22" key="3">
    <citation type="submission" date="2025-09" db="UniProtKB">
        <authorList>
            <consortium name="Ensembl"/>
        </authorList>
    </citation>
    <scope>IDENTIFICATION</scope>
</reference>
<feature type="active site" description="4-aspartylphosphate intermediate" evidence="15">
    <location>
        <position position="407"/>
    </location>
</feature>
<feature type="binding site" evidence="16">
    <location>
        <position position="408"/>
    </location>
    <ligand>
        <name>ATP</name>
        <dbReference type="ChEBI" id="CHEBI:30616"/>
    </ligand>
</feature>
<feature type="transmembrane region" description="Helical" evidence="18">
    <location>
        <begin position="1005"/>
        <end position="1027"/>
    </location>
</feature>
<dbReference type="GO" id="GO:0140345">
    <property type="term" value="F:phosphatidylcholine flippase activity"/>
    <property type="evidence" value="ECO:0007669"/>
    <property type="project" value="UniProtKB-ARBA"/>
</dbReference>
<feature type="binding site" evidence="17">
    <location>
        <position position="407"/>
    </location>
    <ligand>
        <name>Mg(2+)</name>
        <dbReference type="ChEBI" id="CHEBI:18420"/>
    </ligand>
</feature>
<feature type="binding site" evidence="17">
    <location>
        <position position="835"/>
    </location>
    <ligand>
        <name>Mg(2+)</name>
        <dbReference type="ChEBI" id="CHEBI:18420"/>
    </ligand>
</feature>
<evidence type="ECO:0000256" key="13">
    <source>
        <dbReference type="ARBA" id="ARBA00023136"/>
    </source>
</evidence>
<evidence type="ECO:0000256" key="11">
    <source>
        <dbReference type="ARBA" id="ARBA00022989"/>
    </source>
</evidence>
<feature type="binding site" evidence="16">
    <location>
        <position position="511"/>
    </location>
    <ligand>
        <name>ATP</name>
        <dbReference type="ChEBI" id="CHEBI:30616"/>
    </ligand>
</feature>
<dbReference type="SFLD" id="SFLDF00027">
    <property type="entry name" value="p-type_atpase"/>
    <property type="match status" value="1"/>
</dbReference>
<dbReference type="Pfam" id="PF13246">
    <property type="entry name" value="Cation_ATPase"/>
    <property type="match status" value="1"/>
</dbReference>
<evidence type="ECO:0000256" key="15">
    <source>
        <dbReference type="PIRSR" id="PIRSR606539-1"/>
    </source>
</evidence>
<keyword evidence="4" id="KW-0813">Transport</keyword>
<dbReference type="FunFam" id="2.70.150.10:FF:000025">
    <property type="entry name" value="Phospholipid-transporting ATPase"/>
    <property type="match status" value="1"/>
</dbReference>
<feature type="transmembrane region" description="Helical" evidence="18">
    <location>
        <begin position="1034"/>
        <end position="1057"/>
    </location>
</feature>
<feature type="binding site" evidence="16">
    <location>
        <position position="690"/>
    </location>
    <ligand>
        <name>ATP</name>
        <dbReference type="ChEBI" id="CHEBI:30616"/>
    </ligand>
</feature>
<dbReference type="InterPro" id="IPR023214">
    <property type="entry name" value="HAD_sf"/>
</dbReference>
<dbReference type="InterPro" id="IPR032631">
    <property type="entry name" value="P-type_ATPase_N"/>
</dbReference>
<dbReference type="InterPro" id="IPR023299">
    <property type="entry name" value="ATPase_P-typ_cyto_dom_N"/>
</dbReference>
<dbReference type="EC" id="7.6.2.1" evidence="18"/>
<evidence type="ECO:0000256" key="12">
    <source>
        <dbReference type="ARBA" id="ARBA00023055"/>
    </source>
</evidence>
<feature type="domain" description="P-type ATPase N-terminal" evidence="20">
    <location>
        <begin position="17"/>
        <end position="81"/>
    </location>
</feature>
<evidence type="ECO:0000256" key="9">
    <source>
        <dbReference type="ARBA" id="ARBA00022842"/>
    </source>
</evidence>
<dbReference type="InterPro" id="IPR018303">
    <property type="entry name" value="ATPase_P-typ_P_site"/>
</dbReference>
<keyword evidence="13 18" id="KW-0472">Membrane</keyword>
<sequence length="1197" mass="136924">LSPALLYSLTEKERCLRANDRTFNLSFRYANNAIKTSKYNIFTFLPLNLFEQFKRLANAYFLFLLILELIPQISSLSWITTGFALIVVLSITGVKDAIDDINRHKCDRQVNNRKVDVLMDGQLKNEKWMNVQVGDIVKLGNNEFVTADLLLLSSSEPLNLVYVDTAELDGETNLKVKQALTVTGELGDNIEALAAFNGEVRCEPPNNRLDKFKGTLTVNGERYALDNDKVLLRGCTLRNTEWCFGLVIFGGPDTKLIQNSGKSMFKRTSIDHLTNILVLYIELKDSDYVIFLFHQIFGFLASMCSILTIGNAIWETNEGSVFTMFLPREPGIDAPLASFLIFWSYVIVLNALIPSSLYVSVEFIRLGNSFFIDWDRKMYYPKNDTPAQARTTTLNEELGQIKYIFSDKTGTLTQNIMTFNKCSINGKAYGDLYDFSGQRVEITERTERVDFSWNSLADQNYNFHDHSLVEMVRSGNPETQEFFRLLSLCHTVMPEEKKEGELNYQAQSPDEGALVTAARNFGFVFRSRTPETITVVEMGRQVIYELLAILDFNNMRKRMSVIVRSPEGKLTLYCKGADTVIFERLHPSCNKLMEVTTDHLNEYAGDGLRTLVLAYKDLNENYMIDWKQRHHEASVAMEGREEKLDELYEEIEKDMMLLGATAVEDKLQDGVPQTIEQLAKADIKIWVLTGDKQETAENIGYSCNMLREEMKDVFVVSANTAEGVKEELQNARMKMCPEAAKEPSVIESRVGLFWLKKTETVQDEKVDGDYGLIINGHSLAFALEKNLRLELLRTACMCQTVICCRVTPLQKAQVVQLVKKYKQAVTLAIGDGANDVSMIKAAHIGVGISGQEGMQAVLSSDYSFAQFRYLQRLLLVHGRWSYIRMCKFLGYFFYKNFTFTLVQFWYAFFCGFSAQWFITFYNMVYTALPVLGMCLFDQDVNDRWSLQHPELYAPGQKNQYFNKKAFVSYLIHGCYCSLIIFFIPWASMNDAVRNDGKDIVSHPSFAFLLQTCLLAVVHTQLCVDTYYWTAVNHFFVLLSTIGYFAISVTMYSNGMFYVFPSSFPLIGAARNTLNQPIMWLTIFLTFLLCILPVVAFRFIFIQLRPTINDKVRYKMRTEELPGPAPRHLRRRRSTRSGYAFSHSQGYGDLVTSRKFLIKRSTKRAPLFTQTDSSIFQNQPQHYRTIAEEAEESQSHKL</sequence>
<feature type="binding site" evidence="16">
    <location>
        <position position="691"/>
    </location>
    <ligand>
        <name>ATP</name>
        <dbReference type="ChEBI" id="CHEBI:30616"/>
    </ligand>
</feature>